<dbReference type="AlphaFoldDB" id="A0A382HU26"/>
<dbReference type="GO" id="GO:0071978">
    <property type="term" value="P:bacterial-type flagellum-dependent swarming motility"/>
    <property type="evidence" value="ECO:0007669"/>
    <property type="project" value="InterPro"/>
</dbReference>
<dbReference type="Pfam" id="PF01618">
    <property type="entry name" value="MotA_ExbB"/>
    <property type="match status" value="1"/>
</dbReference>
<reference evidence="8" key="1">
    <citation type="submission" date="2018-05" db="EMBL/GenBank/DDBJ databases">
        <authorList>
            <person name="Lanie J.A."/>
            <person name="Ng W.-L."/>
            <person name="Kazmierczak K.M."/>
            <person name="Andrzejewski T.M."/>
            <person name="Davidsen T.M."/>
            <person name="Wayne K.J."/>
            <person name="Tettelin H."/>
            <person name="Glass J.I."/>
            <person name="Rusch D."/>
            <person name="Podicherti R."/>
            <person name="Tsui H.-C.T."/>
            <person name="Winkler M.E."/>
        </authorList>
    </citation>
    <scope>NUCLEOTIDE SEQUENCE</scope>
</reference>
<feature type="transmembrane region" description="Helical" evidence="6">
    <location>
        <begin position="166"/>
        <end position="187"/>
    </location>
</feature>
<proteinExistence type="predicted"/>
<dbReference type="PANTHER" id="PTHR30433">
    <property type="entry name" value="CHEMOTAXIS PROTEIN MOTA"/>
    <property type="match status" value="1"/>
</dbReference>
<keyword evidence="2" id="KW-1003">Cell membrane</keyword>
<evidence type="ECO:0000256" key="5">
    <source>
        <dbReference type="ARBA" id="ARBA00023136"/>
    </source>
</evidence>
<evidence type="ECO:0000256" key="6">
    <source>
        <dbReference type="SAM" id="Phobius"/>
    </source>
</evidence>
<keyword evidence="3 6" id="KW-0812">Transmembrane</keyword>
<organism evidence="8">
    <name type="scientific">marine metagenome</name>
    <dbReference type="NCBI Taxonomy" id="408172"/>
    <lineage>
        <taxon>unclassified sequences</taxon>
        <taxon>metagenomes</taxon>
        <taxon>ecological metagenomes</taxon>
    </lineage>
</organism>
<dbReference type="EMBL" id="UINC01063309">
    <property type="protein sequence ID" value="SVB90808.1"/>
    <property type="molecule type" value="Genomic_DNA"/>
</dbReference>
<feature type="domain" description="MotA/TolQ/ExbB proton channel" evidence="7">
    <location>
        <begin position="123"/>
        <end position="190"/>
    </location>
</feature>
<dbReference type="GO" id="GO:0005886">
    <property type="term" value="C:plasma membrane"/>
    <property type="evidence" value="ECO:0007669"/>
    <property type="project" value="UniProtKB-SubCell"/>
</dbReference>
<evidence type="ECO:0000256" key="4">
    <source>
        <dbReference type="ARBA" id="ARBA00022989"/>
    </source>
</evidence>
<evidence type="ECO:0000256" key="3">
    <source>
        <dbReference type="ARBA" id="ARBA00022692"/>
    </source>
</evidence>
<name>A0A382HU26_9ZZZZ</name>
<dbReference type="InterPro" id="IPR047055">
    <property type="entry name" value="MotA-like"/>
</dbReference>
<accession>A0A382HU26</accession>
<gene>
    <name evidence="8" type="ORF">METZ01_LOCUS243662</name>
</gene>
<dbReference type="GO" id="GO:0006935">
    <property type="term" value="P:chemotaxis"/>
    <property type="evidence" value="ECO:0007669"/>
    <property type="project" value="InterPro"/>
</dbReference>
<dbReference type="InterPro" id="IPR002898">
    <property type="entry name" value="MotA_ExbB_proton_chnl"/>
</dbReference>
<evidence type="ECO:0000259" key="7">
    <source>
        <dbReference type="Pfam" id="PF01618"/>
    </source>
</evidence>
<evidence type="ECO:0000256" key="2">
    <source>
        <dbReference type="ARBA" id="ARBA00022475"/>
    </source>
</evidence>
<sequence length="190" mass="20384">MATATKASQDIDFDEDAGQDTGLDTGTLLGVVAGVGLIVIAIIRGGDADIFMNMNALLIVLGGMVSTAFIAFQSKKILEMVPVVINAFRPDVLTPVDYIDQIMGLAGKYRTGGMKVLENAEGKVENRFLKNGIGMIVDGYNGREIYEILEQEINSLKGRHDSGQKILRFMGVQAPVFGMAGTLIGLIQML</sequence>
<protein>
    <recommendedName>
        <fullName evidence="7">MotA/TolQ/ExbB proton channel domain-containing protein</fullName>
    </recommendedName>
</protein>
<evidence type="ECO:0000256" key="1">
    <source>
        <dbReference type="ARBA" id="ARBA00004651"/>
    </source>
</evidence>
<dbReference type="PANTHER" id="PTHR30433:SF2">
    <property type="entry name" value="MOTILITY PROTEIN A"/>
    <property type="match status" value="1"/>
</dbReference>
<feature type="transmembrane region" description="Helical" evidence="6">
    <location>
        <begin position="50"/>
        <end position="72"/>
    </location>
</feature>
<evidence type="ECO:0000313" key="8">
    <source>
        <dbReference type="EMBL" id="SVB90808.1"/>
    </source>
</evidence>
<feature type="transmembrane region" description="Helical" evidence="6">
    <location>
        <begin position="26"/>
        <end position="44"/>
    </location>
</feature>
<keyword evidence="5 6" id="KW-0472">Membrane</keyword>
<feature type="non-terminal residue" evidence="8">
    <location>
        <position position="190"/>
    </location>
</feature>
<keyword evidence="4 6" id="KW-1133">Transmembrane helix</keyword>
<comment type="subcellular location">
    <subcellularLocation>
        <location evidence="1">Cell membrane</location>
        <topology evidence="1">Multi-pass membrane protein</topology>
    </subcellularLocation>
</comment>